<organism evidence="2 3">
    <name type="scientific">Cladophialophora chaetospira</name>
    <dbReference type="NCBI Taxonomy" id="386627"/>
    <lineage>
        <taxon>Eukaryota</taxon>
        <taxon>Fungi</taxon>
        <taxon>Dikarya</taxon>
        <taxon>Ascomycota</taxon>
        <taxon>Pezizomycotina</taxon>
        <taxon>Eurotiomycetes</taxon>
        <taxon>Chaetothyriomycetidae</taxon>
        <taxon>Chaetothyriales</taxon>
        <taxon>Herpotrichiellaceae</taxon>
        <taxon>Cladophialophora</taxon>
    </lineage>
</organism>
<protein>
    <submittedName>
        <fullName evidence="2">Uncharacterized protein</fullName>
    </submittedName>
</protein>
<feature type="compositionally biased region" description="Polar residues" evidence="1">
    <location>
        <begin position="105"/>
        <end position="119"/>
    </location>
</feature>
<feature type="compositionally biased region" description="Low complexity" evidence="1">
    <location>
        <begin position="141"/>
        <end position="153"/>
    </location>
</feature>
<reference evidence="2" key="1">
    <citation type="submission" date="2022-10" db="EMBL/GenBank/DDBJ databases">
        <title>Culturing micro-colonial fungi from biological soil crusts in the Mojave desert and describing Neophaeococcomyces mojavensis, and introducing the new genera and species Taxawa tesnikishii.</title>
        <authorList>
            <person name="Kurbessoian T."/>
            <person name="Stajich J.E."/>
        </authorList>
    </citation>
    <scope>NUCLEOTIDE SEQUENCE</scope>
    <source>
        <strain evidence="2">TK_41</strain>
    </source>
</reference>
<keyword evidence="3" id="KW-1185">Reference proteome</keyword>
<evidence type="ECO:0000313" key="2">
    <source>
        <dbReference type="EMBL" id="KAJ9613549.1"/>
    </source>
</evidence>
<feature type="compositionally biased region" description="Low complexity" evidence="1">
    <location>
        <begin position="92"/>
        <end position="104"/>
    </location>
</feature>
<accession>A0AA39CLG5</accession>
<evidence type="ECO:0000313" key="3">
    <source>
        <dbReference type="Proteomes" id="UP001172673"/>
    </source>
</evidence>
<feature type="region of interest" description="Disordered" evidence="1">
    <location>
        <begin position="86"/>
        <end position="209"/>
    </location>
</feature>
<proteinExistence type="predicted"/>
<comment type="caution">
    <text evidence="2">The sequence shown here is derived from an EMBL/GenBank/DDBJ whole genome shotgun (WGS) entry which is preliminary data.</text>
</comment>
<feature type="compositionally biased region" description="Basic and acidic residues" evidence="1">
    <location>
        <begin position="280"/>
        <end position="291"/>
    </location>
</feature>
<gene>
    <name evidence="2" type="ORF">H2200_003491</name>
</gene>
<evidence type="ECO:0000256" key="1">
    <source>
        <dbReference type="SAM" id="MobiDB-lite"/>
    </source>
</evidence>
<dbReference type="EMBL" id="JAPDRK010000004">
    <property type="protein sequence ID" value="KAJ9613549.1"/>
    <property type="molecule type" value="Genomic_DNA"/>
</dbReference>
<dbReference type="Proteomes" id="UP001172673">
    <property type="component" value="Unassembled WGS sequence"/>
</dbReference>
<feature type="compositionally biased region" description="Polar residues" evidence="1">
    <location>
        <begin position="126"/>
        <end position="140"/>
    </location>
</feature>
<dbReference type="AlphaFoldDB" id="A0AA39CLG5"/>
<sequence length="319" mass="35099">MSHTNLDPALTATEDALFRRDVLAFIQNHAPAAMNPASHAELRNLVMSYIYTSRNLEMARLLLSLHRNYGISTLIAAEHLTGATNTVNGVQSAPPITASPTTPAQNSGSDPANTPQRHMQSPRAMQFNSPPSQMRSPTGTSVYPSSPLDSSSPGQRQHTSPTGSNSSFGQTQNPLASRFNSPPDQMQARTTSFPNHPPSQLKRCFPPGLRMESDTPDRDLKWCYKCDECHHPIVHRSEFNRHARDAGRDGFRVVASNTTQRVWYGSDTPGNEYTGEMIPADERPPPPRHVGEPCQTRISQHNASKKREQASAKNKEGGN</sequence>
<name>A0AA39CLG5_9EURO</name>
<feature type="compositionally biased region" description="Basic and acidic residues" evidence="1">
    <location>
        <begin position="305"/>
        <end position="319"/>
    </location>
</feature>
<feature type="region of interest" description="Disordered" evidence="1">
    <location>
        <begin position="264"/>
        <end position="319"/>
    </location>
</feature>
<feature type="compositionally biased region" description="Polar residues" evidence="1">
    <location>
        <begin position="154"/>
        <end position="194"/>
    </location>
</feature>